<dbReference type="AlphaFoldDB" id="A0AA39WYE2"/>
<dbReference type="EMBL" id="JAULSU010000003">
    <property type="protein sequence ID" value="KAK0623912.1"/>
    <property type="molecule type" value="Genomic_DNA"/>
</dbReference>
<keyword evidence="2" id="KW-0472">Membrane</keyword>
<feature type="transmembrane region" description="Helical" evidence="2">
    <location>
        <begin position="95"/>
        <end position="117"/>
    </location>
</feature>
<name>A0AA39WYE2_9PEZI</name>
<dbReference type="Gene3D" id="2.120.10.70">
    <property type="entry name" value="Fucose-specific lectin"/>
    <property type="match status" value="2"/>
</dbReference>
<feature type="domain" description="PLL-like beta propeller" evidence="3">
    <location>
        <begin position="199"/>
        <end position="428"/>
    </location>
</feature>
<feature type="region of interest" description="Disordered" evidence="1">
    <location>
        <begin position="121"/>
        <end position="165"/>
    </location>
</feature>
<evidence type="ECO:0000259" key="3">
    <source>
        <dbReference type="Pfam" id="PF26607"/>
    </source>
</evidence>
<keyword evidence="2" id="KW-0812">Transmembrane</keyword>
<sequence>MATPRNGGTAPNQQYSTLPEVMPGFGNRDLTLPEARQPEDEKMLAGGGGGGFALVKPISSSPSLAPGGAAEIGNNADVTTAGGARPNWFKRQRKWVLVAIAAAIVAIVVAVVVGVVVGTKSSNGSGESSESNKGGSGGSGSNSGTDSGSETPTGPTPFGIPTTFPDPPNGELLLSTCKGTICPQMLASAQFGSPPTTYLFSRGLDNAFWYRTVTNSTWTSEWKSLGGTFLSQPTAASMREGRVDVFGVFTDKTARYKTFQNGVWESEWTSMDGISQSPLNVCSRGPGNLEIIYTGSDNDKWYKYMKDGNNWLPTQWQRIGDYGASTVDIGCAPPSNGALGRADLVTYGKGNPEYGMTYMRMNATGSWGGWSAATGSFIGDPTVLSSVDRADYFAVAADGTLRCRTWSNATDSVAEEINLGGGFMSAVAVFATGDSRVDVIGVGGDARAWHKARIGQTWGTAWESLGGWFNSAPKVVVTGEGEAVVFGLGPNGTIIHANIEVGENFNWGPRQWYSDGGEMTARWYRLGPA</sequence>
<evidence type="ECO:0000313" key="4">
    <source>
        <dbReference type="EMBL" id="KAK0623912.1"/>
    </source>
</evidence>
<feature type="compositionally biased region" description="Low complexity" evidence="1">
    <location>
        <begin position="142"/>
        <end position="163"/>
    </location>
</feature>
<dbReference type="SUPFAM" id="SSF89372">
    <property type="entry name" value="Fucose-specific lectin"/>
    <property type="match status" value="1"/>
</dbReference>
<dbReference type="Pfam" id="PF26607">
    <property type="entry name" value="DUF8189"/>
    <property type="match status" value="1"/>
</dbReference>
<proteinExistence type="predicted"/>
<accession>A0AA39WYE2</accession>
<keyword evidence="2" id="KW-1133">Transmembrane helix</keyword>
<evidence type="ECO:0000256" key="1">
    <source>
        <dbReference type="SAM" id="MobiDB-lite"/>
    </source>
</evidence>
<feature type="region of interest" description="Disordered" evidence="1">
    <location>
        <begin position="1"/>
        <end position="38"/>
    </location>
</feature>
<evidence type="ECO:0000313" key="5">
    <source>
        <dbReference type="Proteomes" id="UP001175000"/>
    </source>
</evidence>
<keyword evidence="5" id="KW-1185">Reference proteome</keyword>
<evidence type="ECO:0000256" key="2">
    <source>
        <dbReference type="SAM" id="Phobius"/>
    </source>
</evidence>
<organism evidence="4 5">
    <name type="scientific">Immersiella caudata</name>
    <dbReference type="NCBI Taxonomy" id="314043"/>
    <lineage>
        <taxon>Eukaryota</taxon>
        <taxon>Fungi</taxon>
        <taxon>Dikarya</taxon>
        <taxon>Ascomycota</taxon>
        <taxon>Pezizomycotina</taxon>
        <taxon>Sordariomycetes</taxon>
        <taxon>Sordariomycetidae</taxon>
        <taxon>Sordariales</taxon>
        <taxon>Lasiosphaeriaceae</taxon>
        <taxon>Immersiella</taxon>
    </lineage>
</organism>
<dbReference type="InterPro" id="IPR058502">
    <property type="entry name" value="PLL-like_beta-prop"/>
</dbReference>
<gene>
    <name evidence="4" type="ORF">B0T14DRAFT_191116</name>
</gene>
<reference evidence="4" key="1">
    <citation type="submission" date="2023-06" db="EMBL/GenBank/DDBJ databases">
        <title>Genome-scale phylogeny and comparative genomics of the fungal order Sordariales.</title>
        <authorList>
            <consortium name="Lawrence Berkeley National Laboratory"/>
            <person name="Hensen N."/>
            <person name="Bonometti L."/>
            <person name="Westerberg I."/>
            <person name="Brannstrom I.O."/>
            <person name="Guillou S."/>
            <person name="Cros-Aarteil S."/>
            <person name="Calhoun S."/>
            <person name="Haridas S."/>
            <person name="Kuo A."/>
            <person name="Mondo S."/>
            <person name="Pangilinan J."/>
            <person name="Riley R."/>
            <person name="Labutti K."/>
            <person name="Andreopoulos B."/>
            <person name="Lipzen A."/>
            <person name="Chen C."/>
            <person name="Yanf M."/>
            <person name="Daum C."/>
            <person name="Ng V."/>
            <person name="Clum A."/>
            <person name="Steindorff A."/>
            <person name="Ohm R."/>
            <person name="Martin F."/>
            <person name="Silar P."/>
            <person name="Natvig D."/>
            <person name="Lalanne C."/>
            <person name="Gautier V."/>
            <person name="Ament-Velasquez S.L."/>
            <person name="Kruys A."/>
            <person name="Hutchinson M.I."/>
            <person name="Powell A.J."/>
            <person name="Barry K."/>
            <person name="Miller A.N."/>
            <person name="Grigoriev I.V."/>
            <person name="Debuchy R."/>
            <person name="Gladieux P."/>
            <person name="Thoren M.H."/>
            <person name="Johannesson H."/>
        </authorList>
    </citation>
    <scope>NUCLEOTIDE SEQUENCE</scope>
    <source>
        <strain evidence="4">CBS 606.72</strain>
    </source>
</reference>
<protein>
    <recommendedName>
        <fullName evidence="3">PLL-like beta propeller domain-containing protein</fullName>
    </recommendedName>
</protein>
<dbReference type="Proteomes" id="UP001175000">
    <property type="component" value="Unassembled WGS sequence"/>
</dbReference>
<feature type="compositionally biased region" description="Low complexity" evidence="1">
    <location>
        <begin position="121"/>
        <end position="133"/>
    </location>
</feature>
<comment type="caution">
    <text evidence="4">The sequence shown here is derived from an EMBL/GenBank/DDBJ whole genome shotgun (WGS) entry which is preliminary data.</text>
</comment>